<name>A0ABN3G1G9_9PSEU</name>
<evidence type="ECO:0000313" key="2">
    <source>
        <dbReference type="Proteomes" id="UP001501218"/>
    </source>
</evidence>
<proteinExistence type="predicted"/>
<keyword evidence="2" id="KW-1185">Reference proteome</keyword>
<protein>
    <submittedName>
        <fullName evidence="1">Uncharacterized protein</fullName>
    </submittedName>
</protein>
<dbReference type="EMBL" id="BAAARA010000004">
    <property type="protein sequence ID" value="GAA2342177.1"/>
    <property type="molecule type" value="Genomic_DNA"/>
</dbReference>
<reference evidence="1 2" key="1">
    <citation type="journal article" date="2019" name="Int. J. Syst. Evol. Microbiol.">
        <title>The Global Catalogue of Microorganisms (GCM) 10K type strain sequencing project: providing services to taxonomists for standard genome sequencing and annotation.</title>
        <authorList>
            <consortium name="The Broad Institute Genomics Platform"/>
            <consortium name="The Broad Institute Genome Sequencing Center for Infectious Disease"/>
            <person name="Wu L."/>
            <person name="Ma J."/>
        </authorList>
    </citation>
    <scope>NUCLEOTIDE SEQUENCE [LARGE SCALE GENOMIC DNA]</scope>
    <source>
        <strain evidence="1 2">JCM 16221</strain>
    </source>
</reference>
<organism evidence="1 2">
    <name type="scientific">Saccharopolyspora halophila</name>
    <dbReference type="NCBI Taxonomy" id="405551"/>
    <lineage>
        <taxon>Bacteria</taxon>
        <taxon>Bacillati</taxon>
        <taxon>Actinomycetota</taxon>
        <taxon>Actinomycetes</taxon>
        <taxon>Pseudonocardiales</taxon>
        <taxon>Pseudonocardiaceae</taxon>
        <taxon>Saccharopolyspora</taxon>
    </lineage>
</organism>
<evidence type="ECO:0000313" key="1">
    <source>
        <dbReference type="EMBL" id="GAA2342177.1"/>
    </source>
</evidence>
<dbReference type="Proteomes" id="UP001501218">
    <property type="component" value="Unassembled WGS sequence"/>
</dbReference>
<sequence>MSVNAPAMPLDREMIVVAAAESSSVALRVRVSSAADICAAPAPIAANATKIVKPLGAVRDSTIAADVDAVAGAVGSMGSVMVASLP</sequence>
<accession>A0ABN3G1G9</accession>
<comment type="caution">
    <text evidence="1">The sequence shown here is derived from an EMBL/GenBank/DDBJ whole genome shotgun (WGS) entry which is preliminary data.</text>
</comment>
<gene>
    <name evidence="1" type="ORF">GCM10009854_18460</name>
</gene>